<name>C4J5Q2_MAIZE</name>
<reference evidence="1" key="1">
    <citation type="journal article" date="2009" name="PLoS Genet.">
        <title>Sequencing, mapping, and analysis of 27,455 maize full-length cDNAs.</title>
        <authorList>
            <person name="Soderlund C."/>
            <person name="Descour A."/>
            <person name="Kudrna D."/>
            <person name="Bomhoff M."/>
            <person name="Boyd L."/>
            <person name="Currie J."/>
            <person name="Angelova A."/>
            <person name="Collura K."/>
            <person name="Wissotski M."/>
            <person name="Ashley E."/>
            <person name="Morrow D."/>
            <person name="Fernandes J."/>
            <person name="Walbot V."/>
            <person name="Yu Y."/>
        </authorList>
    </citation>
    <scope>NUCLEOTIDE SEQUENCE</scope>
    <source>
        <strain evidence="1">B73</strain>
    </source>
</reference>
<proteinExistence type="evidence at transcript level"/>
<dbReference type="EMBL" id="BT086149">
    <property type="protein sequence ID" value="ACR36502.1"/>
    <property type="molecule type" value="mRNA"/>
</dbReference>
<accession>C4J5Q2</accession>
<evidence type="ECO:0000313" key="1">
    <source>
        <dbReference type="EMBL" id="ACR36502.1"/>
    </source>
</evidence>
<organism evidence="1">
    <name type="scientific">Zea mays</name>
    <name type="common">Maize</name>
    <dbReference type="NCBI Taxonomy" id="4577"/>
    <lineage>
        <taxon>Eukaryota</taxon>
        <taxon>Viridiplantae</taxon>
        <taxon>Streptophyta</taxon>
        <taxon>Embryophyta</taxon>
        <taxon>Tracheophyta</taxon>
        <taxon>Spermatophyta</taxon>
        <taxon>Magnoliopsida</taxon>
        <taxon>Liliopsida</taxon>
        <taxon>Poales</taxon>
        <taxon>Poaceae</taxon>
        <taxon>PACMAD clade</taxon>
        <taxon>Panicoideae</taxon>
        <taxon>Andropogonodae</taxon>
        <taxon>Andropogoneae</taxon>
        <taxon>Tripsacinae</taxon>
        <taxon>Zea</taxon>
    </lineage>
</organism>
<protein>
    <submittedName>
        <fullName evidence="1">Uncharacterized protein</fullName>
    </submittedName>
</protein>
<sequence length="518" mass="55274">MVIDNITIEAKPNIYSVVRNHEHNSPNLHNEPMKIILLLTTTSTTQQNTPTSKETRNHGLHAESSSFLLGSRLGHLGSRWVLLLHALYHADRNRLPHVANREAPQWRILGESLHHHGLRGDHLDEAGVTVLEELGGALQLLARPPVNLGEQLRELHGDVGRVAVQHRGVAVADLPRVVHDDHLRGEAGSLLGGVVLGVGGHVAALQVLDRHVLDVEADVVAGQCLLHRLVVHLHRLDLRRQARGRKGDHHAGLQEPSFHAAHRDGADAADLVHVLQRKPQGLVRGPLGLVDLVQRLKEGGALVPVQVRRPLDHVVTLEPRDGHEGDLVRVVPHLLQVGTHFLDDLVVPSLGVLGGSGIHLVAAADHLPHTKSESKERMLTGLAVLGDTSLEATSGGVNDEHRTISLGGAGDHVLDEVTVPRGINHGAVVLGCLKLPQGNVNGDAPLALGLELVKDPGVLEGPLVHLGSLLLKPLDDTLVNASKLVDEVAGGCGLAGVDMANDHNVDVNLLLPHGNGSS</sequence>
<dbReference type="AlphaFoldDB" id="C4J5Q2"/>
<reference evidence="1" key="2">
    <citation type="submission" date="2012-06" db="EMBL/GenBank/DDBJ databases">
        <authorList>
            <person name="Yu Y."/>
            <person name="Currie J."/>
            <person name="Lomeli R."/>
            <person name="Angelova A."/>
            <person name="Collura K."/>
            <person name="Wissotski M."/>
            <person name="Campos D."/>
            <person name="Kudrna D."/>
            <person name="Golser W."/>
            <person name="Ashely E."/>
            <person name="Descour A."/>
            <person name="Fernandes J."/>
            <person name="Soderlund C."/>
            <person name="Walbot V."/>
        </authorList>
    </citation>
    <scope>NUCLEOTIDE SEQUENCE</scope>
    <source>
        <strain evidence="1">B73</strain>
    </source>
</reference>